<evidence type="ECO:0000313" key="3">
    <source>
        <dbReference type="Proteomes" id="UP001374584"/>
    </source>
</evidence>
<protein>
    <submittedName>
        <fullName evidence="2">Uncharacterized protein</fullName>
    </submittedName>
</protein>
<name>A0AAN9RKM1_PHACN</name>
<dbReference type="Proteomes" id="UP001374584">
    <property type="component" value="Unassembled WGS sequence"/>
</dbReference>
<keyword evidence="3" id="KW-1185">Reference proteome</keyword>
<evidence type="ECO:0000313" key="2">
    <source>
        <dbReference type="EMBL" id="KAK7374822.1"/>
    </source>
</evidence>
<reference evidence="2 3" key="1">
    <citation type="submission" date="2024-01" db="EMBL/GenBank/DDBJ databases">
        <title>The genomes of 5 underutilized Papilionoideae crops provide insights into root nodulation and disease resistanc.</title>
        <authorList>
            <person name="Jiang F."/>
        </authorList>
    </citation>
    <scope>NUCLEOTIDE SEQUENCE [LARGE SCALE GENOMIC DNA]</scope>
    <source>
        <strain evidence="2">JINMINGXINNONG_FW02</strain>
        <tissue evidence="2">Leaves</tissue>
    </source>
</reference>
<dbReference type="AlphaFoldDB" id="A0AAN9RKM1"/>
<evidence type="ECO:0000256" key="1">
    <source>
        <dbReference type="SAM" id="MobiDB-lite"/>
    </source>
</evidence>
<proteinExistence type="predicted"/>
<dbReference type="EMBL" id="JAYMYR010000003">
    <property type="protein sequence ID" value="KAK7374822.1"/>
    <property type="molecule type" value="Genomic_DNA"/>
</dbReference>
<accession>A0AAN9RKM1</accession>
<feature type="compositionally biased region" description="Basic residues" evidence="1">
    <location>
        <begin position="54"/>
        <end position="63"/>
    </location>
</feature>
<feature type="region of interest" description="Disordered" evidence="1">
    <location>
        <begin position="54"/>
        <end position="78"/>
    </location>
</feature>
<comment type="caution">
    <text evidence="2">The sequence shown here is derived from an EMBL/GenBank/DDBJ whole genome shotgun (WGS) entry which is preliminary data.</text>
</comment>
<organism evidence="2 3">
    <name type="scientific">Phaseolus coccineus</name>
    <name type="common">Scarlet runner bean</name>
    <name type="synonym">Phaseolus multiflorus</name>
    <dbReference type="NCBI Taxonomy" id="3886"/>
    <lineage>
        <taxon>Eukaryota</taxon>
        <taxon>Viridiplantae</taxon>
        <taxon>Streptophyta</taxon>
        <taxon>Embryophyta</taxon>
        <taxon>Tracheophyta</taxon>
        <taxon>Spermatophyta</taxon>
        <taxon>Magnoliopsida</taxon>
        <taxon>eudicotyledons</taxon>
        <taxon>Gunneridae</taxon>
        <taxon>Pentapetalae</taxon>
        <taxon>rosids</taxon>
        <taxon>fabids</taxon>
        <taxon>Fabales</taxon>
        <taxon>Fabaceae</taxon>
        <taxon>Papilionoideae</taxon>
        <taxon>50 kb inversion clade</taxon>
        <taxon>NPAAA clade</taxon>
        <taxon>indigoferoid/millettioid clade</taxon>
        <taxon>Phaseoleae</taxon>
        <taxon>Phaseolus</taxon>
    </lineage>
</organism>
<sequence>MHESPLTRINGKERQEVQRNTFVLHQDQKTEGLEMESGTLVQHINPLMIKAKKLRRKRLRSTRSRSSSMRREELKVGCGVAQNPKQAFTIS</sequence>
<gene>
    <name evidence="2" type="ORF">VNO80_08264</name>
</gene>